<dbReference type="KEGG" id="cpoy:GP475_05650"/>
<dbReference type="InterPro" id="IPR013216">
    <property type="entry name" value="Methyltransf_11"/>
</dbReference>
<dbReference type="Gene3D" id="3.40.50.150">
    <property type="entry name" value="Vaccinia Virus protein VP39"/>
    <property type="match status" value="1"/>
</dbReference>
<dbReference type="AlphaFoldDB" id="A0A7H0SNQ8"/>
<evidence type="ECO:0000259" key="4">
    <source>
        <dbReference type="Pfam" id="PF08241"/>
    </source>
</evidence>
<comment type="similarity">
    <text evidence="1">Belongs to the methyltransferase superfamily.</text>
</comment>
<keyword evidence="3 5" id="KW-0808">Transferase</keyword>
<feature type="domain" description="Methyltransferase type 11" evidence="4">
    <location>
        <begin position="60"/>
        <end position="156"/>
    </location>
</feature>
<organism evidence="5 6">
    <name type="scientific">Corynebacterium poyangense</name>
    <dbReference type="NCBI Taxonomy" id="2684405"/>
    <lineage>
        <taxon>Bacteria</taxon>
        <taxon>Bacillati</taxon>
        <taxon>Actinomycetota</taxon>
        <taxon>Actinomycetes</taxon>
        <taxon>Mycobacteriales</taxon>
        <taxon>Corynebacteriaceae</taxon>
        <taxon>Corynebacterium</taxon>
    </lineage>
</organism>
<evidence type="ECO:0000313" key="5">
    <source>
        <dbReference type="EMBL" id="QNQ90183.1"/>
    </source>
</evidence>
<dbReference type="CDD" id="cd02440">
    <property type="entry name" value="AdoMet_MTases"/>
    <property type="match status" value="1"/>
</dbReference>
<proteinExistence type="inferred from homology"/>
<evidence type="ECO:0000313" key="6">
    <source>
        <dbReference type="Proteomes" id="UP000516320"/>
    </source>
</evidence>
<dbReference type="GO" id="GO:0032259">
    <property type="term" value="P:methylation"/>
    <property type="evidence" value="ECO:0007669"/>
    <property type="project" value="UniProtKB-KW"/>
</dbReference>
<gene>
    <name evidence="5" type="ORF">GP475_05650</name>
</gene>
<dbReference type="InterPro" id="IPR029063">
    <property type="entry name" value="SAM-dependent_MTases_sf"/>
</dbReference>
<dbReference type="Proteomes" id="UP000516320">
    <property type="component" value="Chromosome"/>
</dbReference>
<dbReference type="PANTHER" id="PTHR44942">
    <property type="entry name" value="METHYLTRANSF_11 DOMAIN-CONTAINING PROTEIN"/>
    <property type="match status" value="1"/>
</dbReference>
<evidence type="ECO:0000256" key="1">
    <source>
        <dbReference type="ARBA" id="ARBA00008361"/>
    </source>
</evidence>
<sequence>MVLRPPSQRNSPRFKSREHRLLSATAFHHQITEYDRVRPGYGEQLQQLMPQDLSSLTIHDMGAGTGKLTGLFARLSHHSQLSRPYALTASDPSPDMVRIFRSLYPHIPVWRATAENTALADSSVDLIGCAQTWHWVDIHRSCQECDRILKPGGKILLAWNTLDVSEPWVLRLARIMHSGDIQREGFEPELATPFVVEKELRDTWVQEVSPRDIHTLTHTRSYWLRSNETIRKRVTDNLNWYLHEHLGFGREEKIALPYRLDAFVVGRSADKSKSE</sequence>
<evidence type="ECO:0000256" key="3">
    <source>
        <dbReference type="ARBA" id="ARBA00022679"/>
    </source>
</evidence>
<dbReference type="SUPFAM" id="SSF53335">
    <property type="entry name" value="S-adenosyl-L-methionine-dependent methyltransferases"/>
    <property type="match status" value="1"/>
</dbReference>
<dbReference type="GO" id="GO:0008757">
    <property type="term" value="F:S-adenosylmethionine-dependent methyltransferase activity"/>
    <property type="evidence" value="ECO:0007669"/>
    <property type="project" value="InterPro"/>
</dbReference>
<name>A0A7H0SNQ8_9CORY</name>
<keyword evidence="6" id="KW-1185">Reference proteome</keyword>
<accession>A0A7H0SNQ8</accession>
<protein>
    <submittedName>
        <fullName evidence="5">Methyltransferase domain-containing protein</fullName>
    </submittedName>
</protein>
<dbReference type="PANTHER" id="PTHR44942:SF4">
    <property type="entry name" value="METHYLTRANSFERASE TYPE 11 DOMAIN-CONTAINING PROTEIN"/>
    <property type="match status" value="1"/>
</dbReference>
<dbReference type="InterPro" id="IPR051052">
    <property type="entry name" value="Diverse_substrate_MTase"/>
</dbReference>
<dbReference type="Pfam" id="PF08241">
    <property type="entry name" value="Methyltransf_11"/>
    <property type="match status" value="1"/>
</dbReference>
<keyword evidence="2 5" id="KW-0489">Methyltransferase</keyword>
<reference evidence="5 6" key="1">
    <citation type="submission" date="2019-12" db="EMBL/GenBank/DDBJ databases">
        <title>Corynebacterium sp. nov., isolated from feces of the Anser Albifrons in China.</title>
        <authorList>
            <person name="Liu Q."/>
        </authorList>
    </citation>
    <scope>NUCLEOTIDE SEQUENCE [LARGE SCALE GENOMIC DNA]</scope>
    <source>
        <strain evidence="5 6">4H37-19</strain>
    </source>
</reference>
<evidence type="ECO:0000256" key="2">
    <source>
        <dbReference type="ARBA" id="ARBA00022603"/>
    </source>
</evidence>
<dbReference type="EMBL" id="CP046884">
    <property type="protein sequence ID" value="QNQ90183.1"/>
    <property type="molecule type" value="Genomic_DNA"/>
</dbReference>